<reference evidence="3 4" key="1">
    <citation type="journal article" date="2019" name="Emerg. Microbes Infect.">
        <title>Comprehensive subspecies identification of 175 nontuberculous mycobacteria species based on 7547 genomic profiles.</title>
        <authorList>
            <person name="Matsumoto Y."/>
            <person name="Kinjo T."/>
            <person name="Motooka D."/>
            <person name="Nabeya D."/>
            <person name="Jung N."/>
            <person name="Uechi K."/>
            <person name="Horii T."/>
            <person name="Iida T."/>
            <person name="Fujita J."/>
            <person name="Nakamura S."/>
        </authorList>
    </citation>
    <scope>NUCLEOTIDE SEQUENCE [LARGE SCALE GENOMIC DNA]</scope>
    <source>
        <strain evidence="3 4">JCM 17322</strain>
    </source>
</reference>
<dbReference type="InterPro" id="IPR050300">
    <property type="entry name" value="GDXG_lipolytic_enzyme"/>
</dbReference>
<dbReference type="Pfam" id="PF07859">
    <property type="entry name" value="Abhydrolase_3"/>
    <property type="match status" value="1"/>
</dbReference>
<comment type="caution">
    <text evidence="3">The sequence shown here is derived from an EMBL/GenBank/DDBJ whole genome shotgun (WGS) entry which is preliminary data.</text>
</comment>
<dbReference type="SUPFAM" id="SSF53474">
    <property type="entry name" value="alpha/beta-Hydrolases"/>
    <property type="match status" value="1"/>
</dbReference>
<dbReference type="Gene3D" id="3.40.50.1820">
    <property type="entry name" value="alpha/beta hydrolase"/>
    <property type="match status" value="1"/>
</dbReference>
<proteinExistence type="predicted"/>
<dbReference type="AlphaFoldDB" id="A0A7I9XVX9"/>
<evidence type="ECO:0000256" key="1">
    <source>
        <dbReference type="ARBA" id="ARBA00022801"/>
    </source>
</evidence>
<feature type="domain" description="Alpha/beta hydrolase fold-3" evidence="2">
    <location>
        <begin position="71"/>
        <end position="268"/>
    </location>
</feature>
<organism evidence="3 4">
    <name type="scientific">Mycobacterium botniense</name>
    <dbReference type="NCBI Taxonomy" id="84962"/>
    <lineage>
        <taxon>Bacteria</taxon>
        <taxon>Bacillati</taxon>
        <taxon>Actinomycetota</taxon>
        <taxon>Actinomycetes</taxon>
        <taxon>Mycobacteriales</taxon>
        <taxon>Mycobacteriaceae</taxon>
        <taxon>Mycobacterium</taxon>
    </lineage>
</organism>
<dbReference type="Proteomes" id="UP000465361">
    <property type="component" value="Unassembled WGS sequence"/>
</dbReference>
<dbReference type="PANTHER" id="PTHR48081">
    <property type="entry name" value="AB HYDROLASE SUPERFAMILY PROTEIN C4A8.06C"/>
    <property type="match status" value="1"/>
</dbReference>
<dbReference type="PANTHER" id="PTHR48081:SF8">
    <property type="entry name" value="ALPHA_BETA HYDROLASE FOLD-3 DOMAIN-CONTAINING PROTEIN-RELATED"/>
    <property type="match status" value="1"/>
</dbReference>
<dbReference type="InterPro" id="IPR013094">
    <property type="entry name" value="AB_hydrolase_3"/>
</dbReference>
<dbReference type="EMBL" id="BLKW01000002">
    <property type="protein sequence ID" value="GFG73951.1"/>
    <property type="molecule type" value="Genomic_DNA"/>
</dbReference>
<evidence type="ECO:0000313" key="4">
    <source>
        <dbReference type="Proteomes" id="UP000465361"/>
    </source>
</evidence>
<keyword evidence="1" id="KW-0378">Hydrolase</keyword>
<dbReference type="RefSeq" id="WP_163755342.1">
    <property type="nucleotide sequence ID" value="NZ_BLKW01000002.1"/>
</dbReference>
<protein>
    <submittedName>
        <fullName evidence="3">Esterase</fullName>
    </submittedName>
</protein>
<dbReference type="InterPro" id="IPR029058">
    <property type="entry name" value="AB_hydrolase_fold"/>
</dbReference>
<name>A0A7I9XVX9_9MYCO</name>
<evidence type="ECO:0000259" key="2">
    <source>
        <dbReference type="Pfam" id="PF07859"/>
    </source>
</evidence>
<keyword evidence="4" id="KW-1185">Reference proteome</keyword>
<accession>A0A7I9XVX9</accession>
<dbReference type="GO" id="GO:0016787">
    <property type="term" value="F:hydrolase activity"/>
    <property type="evidence" value="ECO:0007669"/>
    <property type="project" value="UniProtKB-KW"/>
</dbReference>
<evidence type="ECO:0000313" key="3">
    <source>
        <dbReference type="EMBL" id="GFG73951.1"/>
    </source>
</evidence>
<sequence length="301" mass="32303">MPSTDFHPDLRRVARIAPRTLVGPRTLRVIRVLSPLMAGRTPADVEVLTLSSGAGVRLHRPSGVGGPTPALLWMHGGGYVLGTAQQDDGLCRRFSRTLGIVVASVDYRLAPEHPYPAALEDCYSALTWLTRLPGVDPARVAIGGASAGGGLAAALALLARDRGEVKPALQLLAYPMLDDRSADAPDNPNYRLWTPRSNQFGWTAYLAGADRDIAVPARRDDLSGLPPAWIGVGTNDLFYDEDVAYAERLTRAGVPCQVEVVQGAFHGFDLLVPKKPVSQAFFASQCASLRAALRPEDHPAR</sequence>
<gene>
    <name evidence="3" type="primary">lipW</name>
    <name evidence="3" type="ORF">MBOT_13160</name>
</gene>